<evidence type="ECO:0000313" key="3">
    <source>
        <dbReference type="RefSeq" id="XP_008786497.2"/>
    </source>
</evidence>
<organism evidence="2 3">
    <name type="scientific">Phoenix dactylifera</name>
    <name type="common">Date palm</name>
    <dbReference type="NCBI Taxonomy" id="42345"/>
    <lineage>
        <taxon>Eukaryota</taxon>
        <taxon>Viridiplantae</taxon>
        <taxon>Streptophyta</taxon>
        <taxon>Embryophyta</taxon>
        <taxon>Tracheophyta</taxon>
        <taxon>Spermatophyta</taxon>
        <taxon>Magnoliopsida</taxon>
        <taxon>Liliopsida</taxon>
        <taxon>Arecaceae</taxon>
        <taxon>Coryphoideae</taxon>
        <taxon>Phoeniceae</taxon>
        <taxon>Phoenix</taxon>
    </lineage>
</organism>
<keyword evidence="2" id="KW-1185">Reference proteome</keyword>
<dbReference type="RefSeq" id="XP_008786497.2">
    <property type="nucleotide sequence ID" value="XM_008788275.4"/>
</dbReference>
<dbReference type="AlphaFoldDB" id="A0A8B7BVW5"/>
<name>A0A8B7BVW5_PHODC</name>
<dbReference type="GeneID" id="103704821"/>
<feature type="region of interest" description="Disordered" evidence="1">
    <location>
        <begin position="1"/>
        <end position="24"/>
    </location>
</feature>
<gene>
    <name evidence="3" type="primary">LOC103704821</name>
</gene>
<reference evidence="3" key="2">
    <citation type="submission" date="2025-08" db="UniProtKB">
        <authorList>
            <consortium name="RefSeq"/>
        </authorList>
    </citation>
    <scope>IDENTIFICATION</scope>
    <source>
        <tissue evidence="3">Young leaves</tissue>
    </source>
</reference>
<evidence type="ECO:0000313" key="2">
    <source>
        <dbReference type="Proteomes" id="UP000228380"/>
    </source>
</evidence>
<sequence length="109" mass="12087">MKKAATPSRGLGNGSAGGGLFSRSPESRRWVRFPARSLPFSGQFATLGLAPSASKSDVKRAYKHLALKSIMAQFEEESHSTERALNDEWDEWDEWMGFEGGIPVVDHLY</sequence>
<proteinExistence type="predicted"/>
<dbReference type="Proteomes" id="UP000228380">
    <property type="component" value="Chromosome 14"/>
</dbReference>
<dbReference type="InterPro" id="IPR036869">
    <property type="entry name" value="J_dom_sf"/>
</dbReference>
<feature type="compositionally biased region" description="Gly residues" evidence="1">
    <location>
        <begin position="11"/>
        <end position="20"/>
    </location>
</feature>
<dbReference type="SUPFAM" id="SSF46565">
    <property type="entry name" value="Chaperone J-domain"/>
    <property type="match status" value="1"/>
</dbReference>
<reference evidence="2" key="1">
    <citation type="journal article" date="2019" name="Nat. Commun.">
        <title>Genome-wide association mapping of date palm fruit traits.</title>
        <authorList>
            <person name="Hazzouri K.M."/>
            <person name="Gros-Balthazard M."/>
            <person name="Flowers J.M."/>
            <person name="Copetti D."/>
            <person name="Lemansour A."/>
            <person name="Lebrun M."/>
            <person name="Masmoudi K."/>
            <person name="Ferrand S."/>
            <person name="Dhar M.I."/>
            <person name="Fresquez Z.A."/>
            <person name="Rosas U."/>
            <person name="Zhang J."/>
            <person name="Talag J."/>
            <person name="Lee S."/>
            <person name="Kudrna D."/>
            <person name="Powell R.F."/>
            <person name="Leitch I.J."/>
            <person name="Krueger R.R."/>
            <person name="Wing R.A."/>
            <person name="Amiri K.M.A."/>
            <person name="Purugganan M.D."/>
        </authorList>
    </citation>
    <scope>NUCLEOTIDE SEQUENCE [LARGE SCALE GENOMIC DNA]</scope>
    <source>
        <strain evidence="2">cv. Khalas</strain>
    </source>
</reference>
<evidence type="ECO:0000256" key="1">
    <source>
        <dbReference type="SAM" id="MobiDB-lite"/>
    </source>
</evidence>
<protein>
    <submittedName>
        <fullName evidence="3">Uncharacterized protein LOC103704821 isoform X2</fullName>
    </submittedName>
</protein>
<accession>A0A8B7BVW5</accession>